<evidence type="ECO:0000259" key="1">
    <source>
        <dbReference type="SMART" id="SM00382"/>
    </source>
</evidence>
<dbReference type="SUPFAM" id="SSF52540">
    <property type="entry name" value="P-loop containing nucleoside triphosphate hydrolases"/>
    <property type="match status" value="1"/>
</dbReference>
<dbReference type="Proteomes" id="UP000198847">
    <property type="component" value="Unassembled WGS sequence"/>
</dbReference>
<proteinExistence type="predicted"/>
<protein>
    <submittedName>
        <fullName evidence="2">DNA transposition protein, AAA+ family ATPase</fullName>
    </submittedName>
</protein>
<dbReference type="InterPro" id="IPR010982">
    <property type="entry name" value="Lambda_DNA-bd_dom_sf"/>
</dbReference>
<dbReference type="AlphaFoldDB" id="A0A1H8U3V3"/>
<dbReference type="InterPro" id="IPR027417">
    <property type="entry name" value="P-loop_NTPase"/>
</dbReference>
<dbReference type="GO" id="GO:0006313">
    <property type="term" value="P:DNA transposition"/>
    <property type="evidence" value="ECO:0007669"/>
    <property type="project" value="InterPro"/>
</dbReference>
<dbReference type="Gene3D" id="1.10.1180.10">
    <property type="entry name" value="B transposition protein, C-terminal domain"/>
    <property type="match status" value="1"/>
</dbReference>
<feature type="domain" description="AAA+ ATPase" evidence="1">
    <location>
        <begin position="104"/>
        <end position="250"/>
    </location>
</feature>
<dbReference type="OrthoDB" id="9815896at2"/>
<dbReference type="InterPro" id="IPR036733">
    <property type="entry name" value="B_transposit_C_sf"/>
</dbReference>
<gene>
    <name evidence="2" type="ORF">SAMN04490178_10816</name>
</gene>
<keyword evidence="3" id="KW-1185">Reference proteome</keyword>
<dbReference type="InterPro" id="IPR003593">
    <property type="entry name" value="AAA+_ATPase"/>
</dbReference>
<evidence type="ECO:0000313" key="2">
    <source>
        <dbReference type="EMBL" id="SEO97736.1"/>
    </source>
</evidence>
<dbReference type="GO" id="GO:0016887">
    <property type="term" value="F:ATP hydrolysis activity"/>
    <property type="evidence" value="ECO:0007669"/>
    <property type="project" value="InterPro"/>
</dbReference>
<dbReference type="PANTHER" id="PTHR35894">
    <property type="entry name" value="GENERAL SECRETION PATHWAY PROTEIN A-RELATED"/>
    <property type="match status" value="1"/>
</dbReference>
<dbReference type="RefSeq" id="WP_091745650.1">
    <property type="nucleotide sequence ID" value="NZ_FODY01000008.1"/>
</dbReference>
<accession>A0A1H8U3V3</accession>
<sequence length="314" mass="35125">MDFQEIEQFVTEVRNRVNQYLSSGSNEISQEQLAKQAGISGGALSSFRAGNYQGNNENVAKKLMPVLDAIKSRETAALTVKEPEIIETAIMREMWFGLQYASDRNDVIVIYGAPGIGKTITLEKYVKNNPTALFVTASPNIRSGRDIMEELLEAMNKRAEGRNKALEKSIISSLKHSNRMIIIDEAHFLRLDGLETLRRIYDATKCPLVLVGNPKIMEAITEKNKTVTGQFFSRAVRIALDTKVPMDDVKGIVLQNGVNLTDECLQELYKVANMIGALRIMTKLFLFAWTIANKKNQPISLEDILTARKIIISV</sequence>
<name>A0A1H8U3V3_9FIRM</name>
<dbReference type="Gene3D" id="1.10.260.40">
    <property type="entry name" value="lambda repressor-like DNA-binding domains"/>
    <property type="match status" value="1"/>
</dbReference>
<dbReference type="Gene3D" id="3.40.50.300">
    <property type="entry name" value="P-loop containing nucleotide triphosphate hydrolases"/>
    <property type="match status" value="1"/>
</dbReference>
<evidence type="ECO:0000313" key="3">
    <source>
        <dbReference type="Proteomes" id="UP000198847"/>
    </source>
</evidence>
<dbReference type="GO" id="GO:0003677">
    <property type="term" value="F:DNA binding"/>
    <property type="evidence" value="ECO:0007669"/>
    <property type="project" value="InterPro"/>
</dbReference>
<dbReference type="InterPro" id="IPR049945">
    <property type="entry name" value="AAA_22"/>
</dbReference>
<dbReference type="PANTHER" id="PTHR35894:SF5">
    <property type="entry name" value="MU-LIKE PROPHAGE FLUMU DNA TRANSPOSITION PROTEIN B"/>
    <property type="match status" value="1"/>
</dbReference>
<dbReference type="SMART" id="SM00382">
    <property type="entry name" value="AAA"/>
    <property type="match status" value="1"/>
</dbReference>
<reference evidence="2 3" key="1">
    <citation type="submission" date="2016-10" db="EMBL/GenBank/DDBJ databases">
        <authorList>
            <person name="de Groot N.N."/>
        </authorList>
    </citation>
    <scope>NUCLEOTIDE SEQUENCE [LARGE SCALE GENOMIC DNA]</scope>
    <source>
        <strain evidence="2 3">DSM 13305</strain>
    </source>
</reference>
<dbReference type="Pfam" id="PF13401">
    <property type="entry name" value="AAA_22"/>
    <property type="match status" value="1"/>
</dbReference>
<dbReference type="InterPro" id="IPR052026">
    <property type="entry name" value="ExeA_AAA_ATPase_DNA-bind"/>
</dbReference>
<dbReference type="EMBL" id="FODY01000008">
    <property type="protein sequence ID" value="SEO97736.1"/>
    <property type="molecule type" value="Genomic_DNA"/>
</dbReference>
<dbReference type="STRING" id="112903.SAMN04490178_10816"/>
<organism evidence="2 3">
    <name type="scientific">Propionispora vibrioides</name>
    <dbReference type="NCBI Taxonomy" id="112903"/>
    <lineage>
        <taxon>Bacteria</taxon>
        <taxon>Bacillati</taxon>
        <taxon>Bacillota</taxon>
        <taxon>Negativicutes</taxon>
        <taxon>Selenomonadales</taxon>
        <taxon>Sporomusaceae</taxon>
        <taxon>Propionispora</taxon>
    </lineage>
</organism>